<evidence type="ECO:0000313" key="3">
    <source>
        <dbReference type="Proteomes" id="UP000680679"/>
    </source>
</evidence>
<evidence type="ECO:0000313" key="2">
    <source>
        <dbReference type="EMBL" id="BCU05431.1"/>
    </source>
</evidence>
<proteinExistence type="predicted"/>
<keyword evidence="3" id="KW-1185">Reference proteome</keyword>
<sequence>MRETPPALASRFDSAMVAAGIAENHRPYFRRRLRFYPDFFRKYQQDSTHHSSLTAFDAKLREQAPRPFKQPP</sequence>
<name>A0ABM7QI65_9GAMM</name>
<feature type="region of interest" description="Disordered" evidence="1">
    <location>
        <begin position="45"/>
        <end position="72"/>
    </location>
</feature>
<accession>A0ABM7QI65</accession>
<dbReference type="EMBL" id="AP024563">
    <property type="protein sequence ID" value="BCU05431.1"/>
    <property type="molecule type" value="Genomic_DNA"/>
</dbReference>
<organism evidence="2 3">
    <name type="scientific">Allochromatium tepidum</name>
    <dbReference type="NCBI Taxonomy" id="553982"/>
    <lineage>
        <taxon>Bacteria</taxon>
        <taxon>Pseudomonadati</taxon>
        <taxon>Pseudomonadota</taxon>
        <taxon>Gammaproteobacteria</taxon>
        <taxon>Chromatiales</taxon>
        <taxon>Chromatiaceae</taxon>
        <taxon>Allochromatium</taxon>
    </lineage>
</organism>
<gene>
    <name evidence="2" type="ORF">Atep_01080</name>
</gene>
<evidence type="ECO:0000256" key="1">
    <source>
        <dbReference type="SAM" id="MobiDB-lite"/>
    </source>
</evidence>
<reference evidence="2 3" key="1">
    <citation type="submission" date="2021-04" db="EMBL/GenBank/DDBJ databases">
        <title>Complete genome sequencing of Allochromatium tepidum strain NZ.</title>
        <authorList>
            <person name="Tsukatani Y."/>
            <person name="Mori H."/>
        </authorList>
    </citation>
    <scope>NUCLEOTIDE SEQUENCE [LARGE SCALE GENOMIC DNA]</scope>
    <source>
        <strain evidence="2 3">NZ</strain>
    </source>
</reference>
<dbReference type="Proteomes" id="UP000680679">
    <property type="component" value="Chromosome"/>
</dbReference>
<protein>
    <submittedName>
        <fullName evidence="2">Uncharacterized protein</fullName>
    </submittedName>
</protein>